<dbReference type="OrthoDB" id="7927at2157"/>
<evidence type="ECO:0000313" key="7">
    <source>
        <dbReference type="Proteomes" id="UP000000262"/>
    </source>
</evidence>
<dbReference type="PROSITE" id="PS50126">
    <property type="entry name" value="S1"/>
    <property type="match status" value="1"/>
</dbReference>
<dbReference type="HOGENOM" id="CLU_117966_0_0_2"/>
<dbReference type="SUPFAM" id="SSF50249">
    <property type="entry name" value="Nucleic acid-binding proteins"/>
    <property type="match status" value="1"/>
</dbReference>
<keyword evidence="4" id="KW-0963">Cytoplasm</keyword>
<evidence type="ECO:0000256" key="4">
    <source>
        <dbReference type="HAMAP-Rule" id="MF_00865"/>
    </source>
</evidence>
<sequence>MYRIYRFKDMVRIPPERFGEDLKKVALELLREEYEGVIDEELGIILTVTDVDISPEGYIVPGDGGTYHEATFTLLAFKPLRNEVVEGIVVNVTKNGIYVNIGPIDGMVHKAQLGDERFEYDAATGSMVGTSTKTVIKRGDLVRARIVQISTRRGLKVGMSMKGPYLGKIKDAEEVKQ</sequence>
<dbReference type="HAMAP" id="MF_00865">
    <property type="entry name" value="RNApol_arch_Rpo7"/>
    <property type="match status" value="1"/>
</dbReference>
<gene>
    <name evidence="4" type="primary">rpo7</name>
    <name evidence="4" type="synonym">rpoE</name>
    <name evidence="6" type="ordered locus">Igni_0084</name>
</gene>
<dbReference type="AlphaFoldDB" id="A8A8L6"/>
<dbReference type="RefSeq" id="WP_011998120.1">
    <property type="nucleotide sequence ID" value="NC_009776.1"/>
</dbReference>
<dbReference type="GO" id="GO:0006352">
    <property type="term" value="P:DNA-templated transcription initiation"/>
    <property type="evidence" value="ECO:0007669"/>
    <property type="project" value="InterPro"/>
</dbReference>
<evidence type="ECO:0000259" key="5">
    <source>
        <dbReference type="PROSITE" id="PS50126"/>
    </source>
</evidence>
<dbReference type="InterPro" id="IPR012340">
    <property type="entry name" value="NA-bd_OB-fold"/>
</dbReference>
<dbReference type="InterPro" id="IPR045113">
    <property type="entry name" value="Rpb7-like"/>
</dbReference>
<dbReference type="GO" id="GO:0003899">
    <property type="term" value="F:DNA-directed RNA polymerase activity"/>
    <property type="evidence" value="ECO:0007669"/>
    <property type="project" value="UniProtKB-UniRule"/>
</dbReference>
<evidence type="ECO:0000256" key="2">
    <source>
        <dbReference type="ARBA" id="ARBA00022478"/>
    </source>
</evidence>
<dbReference type="GO" id="GO:0000428">
    <property type="term" value="C:DNA-directed RNA polymerase complex"/>
    <property type="evidence" value="ECO:0007669"/>
    <property type="project" value="UniProtKB-KW"/>
</dbReference>
<dbReference type="CDD" id="cd04331">
    <property type="entry name" value="RNAP_E_N"/>
    <property type="match status" value="1"/>
</dbReference>
<dbReference type="EMBL" id="CP000816">
    <property type="protein sequence ID" value="ABU81268.1"/>
    <property type="molecule type" value="Genomic_DNA"/>
</dbReference>
<comment type="subcellular location">
    <subcellularLocation>
        <location evidence="4">Cytoplasm</location>
    </subcellularLocation>
</comment>
<comment type="function">
    <text evidence="4">DNA-dependent RNA polymerase (RNAP) catalyzes the transcription of DNA into RNA using the four ribonucleoside triphosphates as substrates.</text>
</comment>
<dbReference type="NCBIfam" id="TIGR00448">
    <property type="entry name" value="rpoE"/>
    <property type="match status" value="1"/>
</dbReference>
<reference evidence="6 7" key="1">
    <citation type="journal article" date="2008" name="Genome Biol.">
        <title>A genomic analysis of the archaeal system Ignicoccus hospitalis-Nanoarchaeum equitans.</title>
        <authorList>
            <person name="Podar M."/>
            <person name="Anderson I."/>
            <person name="Makarova K.S."/>
            <person name="Elkins J.G."/>
            <person name="Ivanova N."/>
            <person name="Wall M.A."/>
            <person name="Lykidis A."/>
            <person name="Mavromatis K."/>
            <person name="Sun H."/>
            <person name="Hudson M.E."/>
            <person name="Chen W."/>
            <person name="Deciu C."/>
            <person name="Hutchison D."/>
            <person name="Eads J.R."/>
            <person name="Anderson A."/>
            <person name="Fernandes F."/>
            <person name="Szeto E."/>
            <person name="Lapidus A."/>
            <person name="Kyrpides N.C."/>
            <person name="Saier M.H.Jr."/>
            <person name="Richardson P.M."/>
            <person name="Rachel R."/>
            <person name="Huber H."/>
            <person name="Eisen J.A."/>
            <person name="Koonin E.V."/>
            <person name="Keller M."/>
            <person name="Stetter K.O."/>
        </authorList>
    </citation>
    <scope>NUCLEOTIDE SEQUENCE [LARGE SCALE GENOMIC DNA]</scope>
    <source>
        <strain evidence="7">KIN4/I / DSM 18386 / JCM 14125</strain>
    </source>
</reference>
<dbReference type="SMART" id="SM00316">
    <property type="entry name" value="S1"/>
    <property type="match status" value="1"/>
</dbReference>
<dbReference type="InterPro" id="IPR046399">
    <property type="entry name" value="RNApol_Rpo7"/>
</dbReference>
<dbReference type="Proteomes" id="UP000000262">
    <property type="component" value="Chromosome"/>
</dbReference>
<dbReference type="STRING" id="453591.Igni_0084"/>
<organism evidence="6 7">
    <name type="scientific">Ignicoccus hospitalis (strain KIN4/I / DSM 18386 / JCM 14125)</name>
    <dbReference type="NCBI Taxonomy" id="453591"/>
    <lineage>
        <taxon>Archaea</taxon>
        <taxon>Thermoproteota</taxon>
        <taxon>Thermoprotei</taxon>
        <taxon>Desulfurococcales</taxon>
        <taxon>Desulfurococcaceae</taxon>
        <taxon>Ignicoccus</taxon>
    </lineage>
</organism>
<dbReference type="GO" id="GO:0003677">
    <property type="term" value="F:DNA binding"/>
    <property type="evidence" value="ECO:0007669"/>
    <property type="project" value="InterPro"/>
</dbReference>
<dbReference type="eggNOG" id="arCOG00675">
    <property type="taxonomic scope" value="Archaea"/>
</dbReference>
<comment type="catalytic activity">
    <reaction evidence="4">
        <text>RNA(n) + a ribonucleoside 5'-triphosphate = RNA(n+1) + diphosphate</text>
        <dbReference type="Rhea" id="RHEA:21248"/>
        <dbReference type="Rhea" id="RHEA-COMP:14527"/>
        <dbReference type="Rhea" id="RHEA-COMP:17342"/>
        <dbReference type="ChEBI" id="CHEBI:33019"/>
        <dbReference type="ChEBI" id="CHEBI:61557"/>
        <dbReference type="ChEBI" id="CHEBI:140395"/>
        <dbReference type="EC" id="2.7.7.6"/>
    </reaction>
</comment>
<dbReference type="NCBIfam" id="NF006333">
    <property type="entry name" value="PRK08563.1"/>
    <property type="match status" value="1"/>
</dbReference>
<comment type="subunit">
    <text evidence="4">Part of the RNA polymerase complex. Forms a stalk with Rpo4 that extends from the main structure.</text>
</comment>
<dbReference type="InterPro" id="IPR004519">
    <property type="entry name" value="RNAP_E/RPC8"/>
</dbReference>
<dbReference type="Pfam" id="PF00575">
    <property type="entry name" value="S1"/>
    <property type="match status" value="1"/>
</dbReference>
<keyword evidence="3 4" id="KW-0804">Transcription</keyword>
<protein>
    <recommendedName>
        <fullName evidence="4">DNA-directed RNA polymerase subunit Rpo7</fullName>
        <ecNumber evidence="4">2.7.7.6</ecNumber>
    </recommendedName>
    <alternativeName>
        <fullName evidence="4">DNA-directed RNA polymerase subunit E</fullName>
    </alternativeName>
</protein>
<dbReference type="EC" id="2.7.7.6" evidence="4"/>
<dbReference type="PhylomeDB" id="A8A8L6"/>
<dbReference type="Pfam" id="PF03876">
    <property type="entry name" value="SHS2_Rpb7-N"/>
    <property type="match status" value="1"/>
</dbReference>
<feature type="domain" description="S1 motif" evidence="5">
    <location>
        <begin position="82"/>
        <end position="162"/>
    </location>
</feature>
<comment type="domain">
    <text evidence="4">Forms 2 domains with an elongated structure; Rpo4 packs into the hinge region between the 2 domains.</text>
</comment>
<dbReference type="InterPro" id="IPR036898">
    <property type="entry name" value="RNA_pol_Rpb7-like_N_sf"/>
</dbReference>
<dbReference type="GO" id="GO:0005737">
    <property type="term" value="C:cytoplasm"/>
    <property type="evidence" value="ECO:0007669"/>
    <property type="project" value="UniProtKB-SubCell"/>
</dbReference>
<accession>A8A8L6</accession>
<keyword evidence="4" id="KW-0548">Nucleotidyltransferase</keyword>
<dbReference type="KEGG" id="iho:Igni_0084"/>
<dbReference type="PANTHER" id="PTHR12709:SF4">
    <property type="entry name" value="DNA-DIRECTED RNA POLYMERASE II SUBUNIT RPB7"/>
    <property type="match status" value="1"/>
</dbReference>
<keyword evidence="2 4" id="KW-0240">DNA-directed RNA polymerase</keyword>
<dbReference type="SUPFAM" id="SSF88798">
    <property type="entry name" value="N-terminal, heterodimerisation domain of RBP7 (RpoE)"/>
    <property type="match status" value="1"/>
</dbReference>
<evidence type="ECO:0000256" key="3">
    <source>
        <dbReference type="ARBA" id="ARBA00023163"/>
    </source>
</evidence>
<keyword evidence="7" id="KW-1185">Reference proteome</keyword>
<evidence type="ECO:0000256" key="1">
    <source>
        <dbReference type="ARBA" id="ARBA00009307"/>
    </source>
</evidence>
<dbReference type="Gene3D" id="3.30.1490.120">
    <property type="entry name" value="RNA polymerase Rpb7-like, N-terminal domain"/>
    <property type="match status" value="1"/>
</dbReference>
<dbReference type="InterPro" id="IPR005576">
    <property type="entry name" value="Rpb7-like_N"/>
</dbReference>
<keyword evidence="4" id="KW-0808">Transferase</keyword>
<dbReference type="InterPro" id="IPR003029">
    <property type="entry name" value="S1_domain"/>
</dbReference>
<dbReference type="Gene3D" id="2.40.50.140">
    <property type="entry name" value="Nucleic acid-binding proteins"/>
    <property type="match status" value="1"/>
</dbReference>
<dbReference type="GeneID" id="5562132"/>
<proteinExistence type="inferred from homology"/>
<name>A8A8L6_IGNH4</name>
<evidence type="ECO:0000313" key="6">
    <source>
        <dbReference type="EMBL" id="ABU81268.1"/>
    </source>
</evidence>
<dbReference type="PANTHER" id="PTHR12709">
    <property type="entry name" value="DNA-DIRECTED RNA POLYMERASE II, III"/>
    <property type="match status" value="1"/>
</dbReference>
<comment type="similarity">
    <text evidence="1 4">Belongs to the eukaryotic RPB7/RPC8 RNA polymerase subunit family.</text>
</comment>